<accession>A0AAD6Q1D5</accession>
<dbReference type="EMBL" id="JAQIZT010000014">
    <property type="protein sequence ID" value="KAJ6973628.1"/>
    <property type="molecule type" value="Genomic_DNA"/>
</dbReference>
<evidence type="ECO:0000256" key="3">
    <source>
        <dbReference type="ARBA" id="ARBA00022801"/>
    </source>
</evidence>
<evidence type="ECO:0000313" key="7">
    <source>
        <dbReference type="Proteomes" id="UP001164929"/>
    </source>
</evidence>
<sequence>MASLASSKPHPHLLDQAAASSLFFFICVLVEDNSFSKTLMLNRRKQLNALSHQMVSRLFELFLAYEKDPNVKLLLLRGNGRAFCAGGNVAAVVRDIREGCLPFGNLLNWISSVMLRSRNTFQNVDDEEWEELKLPARFNLPGHDMQSFDHHFPPASEVQTPRRVLFDNLKVVHELELADVHL</sequence>
<comment type="catalytic activity">
    <reaction evidence="1 4">
        <text>3-hydroxy-2-methylpropanoyl-CoA + H2O = 3-hydroxy-2-methylpropanoate + CoA + H(+)</text>
        <dbReference type="Rhea" id="RHEA:20888"/>
        <dbReference type="ChEBI" id="CHEBI:11805"/>
        <dbReference type="ChEBI" id="CHEBI:15377"/>
        <dbReference type="ChEBI" id="CHEBI:15378"/>
        <dbReference type="ChEBI" id="CHEBI:57287"/>
        <dbReference type="ChEBI" id="CHEBI:57340"/>
        <dbReference type="EC" id="3.1.2.4"/>
    </reaction>
</comment>
<protein>
    <recommendedName>
        <fullName evidence="2 4">3-hydroxyisobutyryl-CoA hydrolase</fullName>
        <shortName evidence="4">HIB-CoA hydrolase</shortName>
        <shortName evidence="4">HIBYL-CoA-H</shortName>
        <ecNumber evidence="2 4">3.1.2.4</ecNumber>
    </recommendedName>
    <alternativeName>
        <fullName evidence="4">3-hydroxyisobutyryl-coenzyme A hydrolase</fullName>
    </alternativeName>
</protein>
<comment type="similarity">
    <text evidence="4">Belongs to the enoyl-CoA hydratase/isomerase family.</text>
</comment>
<dbReference type="GO" id="GO:0006574">
    <property type="term" value="P:L-valine catabolic process"/>
    <property type="evidence" value="ECO:0007669"/>
    <property type="project" value="UniProtKB-UniRule"/>
</dbReference>
<dbReference type="EC" id="3.1.2.4" evidence="2 4"/>
<dbReference type="InterPro" id="IPR029045">
    <property type="entry name" value="ClpP/crotonase-like_dom_sf"/>
</dbReference>
<feature type="domain" description="Enoyl-CoA hydratase/isomerase" evidence="5">
    <location>
        <begin position="38"/>
        <end position="99"/>
    </location>
</feature>
<dbReference type="CDD" id="cd06558">
    <property type="entry name" value="crotonase-like"/>
    <property type="match status" value="1"/>
</dbReference>
<dbReference type="Gene3D" id="3.90.226.10">
    <property type="entry name" value="2-enoyl-CoA Hydratase, Chain A, domain 1"/>
    <property type="match status" value="1"/>
</dbReference>
<evidence type="ECO:0000256" key="1">
    <source>
        <dbReference type="ARBA" id="ARBA00001709"/>
    </source>
</evidence>
<comment type="function">
    <text evidence="4">Hydrolyzes 3-hydroxyisobutyryl-CoA (HIBYL-CoA), a saline catabolite. Has high activity toward isobutyryl-CoA. Could be an isobutyryl-CoA dehydrogenase that functions in valine catabolism.</text>
</comment>
<evidence type="ECO:0000256" key="2">
    <source>
        <dbReference type="ARBA" id="ARBA00011915"/>
    </source>
</evidence>
<dbReference type="PANTHER" id="PTHR43176">
    <property type="entry name" value="3-HYDROXYISOBUTYRYL-COA HYDROLASE-RELATED"/>
    <property type="match status" value="1"/>
</dbReference>
<dbReference type="InterPro" id="IPR045004">
    <property type="entry name" value="ECH_dom"/>
</dbReference>
<dbReference type="AlphaFoldDB" id="A0AAD6Q1D5"/>
<evidence type="ECO:0000313" key="6">
    <source>
        <dbReference type="EMBL" id="KAJ6973628.1"/>
    </source>
</evidence>
<reference evidence="6" key="1">
    <citation type="journal article" date="2023" name="Mol. Ecol. Resour.">
        <title>Chromosome-level genome assembly of a triploid poplar Populus alba 'Berolinensis'.</title>
        <authorList>
            <person name="Chen S."/>
            <person name="Yu Y."/>
            <person name="Wang X."/>
            <person name="Wang S."/>
            <person name="Zhang T."/>
            <person name="Zhou Y."/>
            <person name="He R."/>
            <person name="Meng N."/>
            <person name="Wang Y."/>
            <person name="Liu W."/>
            <person name="Liu Z."/>
            <person name="Liu J."/>
            <person name="Guo Q."/>
            <person name="Huang H."/>
            <person name="Sederoff R.R."/>
            <person name="Wang G."/>
            <person name="Qu G."/>
            <person name="Chen S."/>
        </authorList>
    </citation>
    <scope>NUCLEOTIDE SEQUENCE</scope>
    <source>
        <strain evidence="6">SC-2020</strain>
    </source>
</reference>
<dbReference type="Pfam" id="PF16113">
    <property type="entry name" value="ECH_2"/>
    <property type="match status" value="1"/>
</dbReference>
<dbReference type="GO" id="GO:0003860">
    <property type="term" value="F:3-hydroxyisobutyryl-CoA hydrolase activity"/>
    <property type="evidence" value="ECO:0007669"/>
    <property type="project" value="UniProtKB-UniRule"/>
</dbReference>
<comment type="pathway">
    <text evidence="4">Amino-acid degradation; L-valine degradation.</text>
</comment>
<keyword evidence="3 4" id="KW-0378">Hydrolase</keyword>
<dbReference type="PANTHER" id="PTHR43176:SF3">
    <property type="entry name" value="3-HYDROXYISOBUTYRYL-COA HYDROLASE, MITOCHONDRIAL"/>
    <property type="match status" value="1"/>
</dbReference>
<dbReference type="InterPro" id="IPR032259">
    <property type="entry name" value="HIBYL-CoA-H"/>
</dbReference>
<dbReference type="SUPFAM" id="SSF52096">
    <property type="entry name" value="ClpP/crotonase"/>
    <property type="match status" value="1"/>
</dbReference>
<organism evidence="6 7">
    <name type="scientific">Populus alba x Populus x berolinensis</name>
    <dbReference type="NCBI Taxonomy" id="444605"/>
    <lineage>
        <taxon>Eukaryota</taxon>
        <taxon>Viridiplantae</taxon>
        <taxon>Streptophyta</taxon>
        <taxon>Embryophyta</taxon>
        <taxon>Tracheophyta</taxon>
        <taxon>Spermatophyta</taxon>
        <taxon>Magnoliopsida</taxon>
        <taxon>eudicotyledons</taxon>
        <taxon>Gunneridae</taxon>
        <taxon>Pentapetalae</taxon>
        <taxon>rosids</taxon>
        <taxon>fabids</taxon>
        <taxon>Malpighiales</taxon>
        <taxon>Salicaceae</taxon>
        <taxon>Saliceae</taxon>
        <taxon>Populus</taxon>
    </lineage>
</organism>
<gene>
    <name evidence="6" type="ORF">NC653_033841</name>
</gene>
<evidence type="ECO:0000259" key="5">
    <source>
        <dbReference type="Pfam" id="PF16113"/>
    </source>
</evidence>
<comment type="caution">
    <text evidence="6">The sequence shown here is derived from an EMBL/GenBank/DDBJ whole genome shotgun (WGS) entry which is preliminary data.</text>
</comment>
<name>A0AAD6Q1D5_9ROSI</name>
<proteinExistence type="inferred from homology"/>
<dbReference type="Proteomes" id="UP001164929">
    <property type="component" value="Chromosome 14"/>
</dbReference>
<keyword evidence="7" id="KW-1185">Reference proteome</keyword>
<evidence type="ECO:0000256" key="4">
    <source>
        <dbReference type="RuleBase" id="RU369070"/>
    </source>
</evidence>